<organism evidence="1 2">
    <name type="scientific">Perkinsus olseni</name>
    <name type="common">Perkinsus atlanticus</name>
    <dbReference type="NCBI Taxonomy" id="32597"/>
    <lineage>
        <taxon>Eukaryota</taxon>
        <taxon>Sar</taxon>
        <taxon>Alveolata</taxon>
        <taxon>Perkinsozoa</taxon>
        <taxon>Perkinsea</taxon>
        <taxon>Perkinsida</taxon>
        <taxon>Perkinsidae</taxon>
        <taxon>Perkinsus</taxon>
    </lineage>
</organism>
<dbReference type="Proteomes" id="UP000574390">
    <property type="component" value="Unassembled WGS sequence"/>
</dbReference>
<sequence>MPSTDRRSVEQDEAMRAPCKSLCAVVKDGTEGTSIGLATFDSLTLTLSSTVFVEPASAGGRNLALLEAAVIQRIWAEPGRPSPPVLPVGLSGSSPHTLAFPLGARLSDTEPVCGKVELIYLFLTLKQPRVSYLLHRRRHGLWFGTWAKMLSTCAVMRYKGSEDGASASDRFCYRELPSTSKILFYTSSRRATSQRPPRQTMSDVFGVRRRQPEGVQSLDTLRLRTLASPWRKLHAPA</sequence>
<comment type="caution">
    <text evidence="1">The sequence shown here is derived from an EMBL/GenBank/DDBJ whole genome shotgun (WGS) entry which is preliminary data.</text>
</comment>
<evidence type="ECO:0000313" key="1">
    <source>
        <dbReference type="EMBL" id="KAF4740202.1"/>
    </source>
</evidence>
<gene>
    <name evidence="1" type="primary">MSH2_2</name>
    <name evidence="1" type="ORF">FOZ62_024655</name>
</gene>
<dbReference type="EMBL" id="JABANM010009900">
    <property type="protein sequence ID" value="KAF4740202.1"/>
    <property type="molecule type" value="Genomic_DNA"/>
</dbReference>
<proteinExistence type="predicted"/>
<evidence type="ECO:0000313" key="2">
    <source>
        <dbReference type="Proteomes" id="UP000574390"/>
    </source>
</evidence>
<dbReference type="AlphaFoldDB" id="A0A7J6T652"/>
<reference evidence="1 2" key="1">
    <citation type="submission" date="2020-04" db="EMBL/GenBank/DDBJ databases">
        <title>Perkinsus olseni comparative genomics.</title>
        <authorList>
            <person name="Bogema D.R."/>
        </authorList>
    </citation>
    <scope>NUCLEOTIDE SEQUENCE [LARGE SCALE GENOMIC DNA]</scope>
    <source>
        <strain evidence="1">ATCC PRA-205</strain>
    </source>
</reference>
<name>A0A7J6T652_PEROL</name>
<accession>A0A7J6T652</accession>
<protein>
    <submittedName>
        <fullName evidence="1">MutS-like protein</fullName>
    </submittedName>
</protein>